<feature type="region of interest" description="Disordered" evidence="1">
    <location>
        <begin position="122"/>
        <end position="142"/>
    </location>
</feature>
<accession>A0A162T4D2</accession>
<dbReference type="GeneID" id="28998406"/>
<name>A0A162T4D2_PHYB8</name>
<keyword evidence="4" id="KW-1185">Reference proteome</keyword>
<reference evidence="4" key="1">
    <citation type="submission" date="2015-06" db="EMBL/GenBank/DDBJ databases">
        <title>Expansion of signal transduction pathways in fungi by whole-genome duplication.</title>
        <authorList>
            <consortium name="DOE Joint Genome Institute"/>
            <person name="Corrochano L.M."/>
            <person name="Kuo A."/>
            <person name="Marcet-Houben M."/>
            <person name="Polaino S."/>
            <person name="Salamov A."/>
            <person name="Villalobos J.M."/>
            <person name="Alvarez M.I."/>
            <person name="Avalos J."/>
            <person name="Benito E.P."/>
            <person name="Benoit I."/>
            <person name="Burger G."/>
            <person name="Camino L.P."/>
            <person name="Canovas D."/>
            <person name="Cerda-Olmedo E."/>
            <person name="Cheng J.-F."/>
            <person name="Dominguez A."/>
            <person name="Elias M."/>
            <person name="Eslava A.P."/>
            <person name="Glaser F."/>
            <person name="Grimwood J."/>
            <person name="Gutierrez G."/>
            <person name="Heitman J."/>
            <person name="Henrissat B."/>
            <person name="Iturriaga E.A."/>
            <person name="Lang B.F."/>
            <person name="Lavin J.L."/>
            <person name="Lee S."/>
            <person name="Li W."/>
            <person name="Lindquist E."/>
            <person name="Lopez-Garcia S."/>
            <person name="Luque E.M."/>
            <person name="Marcos A.T."/>
            <person name="Martin J."/>
            <person name="McCluskey K."/>
            <person name="Medina H.R."/>
            <person name="Miralles-Duran A."/>
            <person name="Miyazaki A."/>
            <person name="Munoz-Torres E."/>
            <person name="Oguiza J.A."/>
            <person name="Ohm R."/>
            <person name="Olmedo M."/>
            <person name="Orejas M."/>
            <person name="Ortiz-Castellanos L."/>
            <person name="Pisabarro A.G."/>
            <person name="Rodriguez-Romero J."/>
            <person name="Ruiz-Herrera J."/>
            <person name="Ruiz-Vazquez R."/>
            <person name="Sanz C."/>
            <person name="Schackwitz W."/>
            <person name="Schmutz J."/>
            <person name="Shahriari M."/>
            <person name="Shelest E."/>
            <person name="Silva-Franco F."/>
            <person name="Soanes D."/>
            <person name="Syed K."/>
            <person name="Tagua V.G."/>
            <person name="Talbot N.J."/>
            <person name="Thon M."/>
            <person name="De vries R.P."/>
            <person name="Wiebenga A."/>
            <person name="Yadav J.S."/>
            <person name="Braun E.L."/>
            <person name="Baker S."/>
            <person name="Garre V."/>
            <person name="Horwitz B."/>
            <person name="Torres-Martinez S."/>
            <person name="Idnurm A."/>
            <person name="Herrera-Estrella A."/>
            <person name="Gabaldon T."/>
            <person name="Grigoriev I.V."/>
        </authorList>
    </citation>
    <scope>NUCLEOTIDE SEQUENCE [LARGE SCALE GENOMIC DNA]</scope>
    <source>
        <strain evidence="4">NRRL 1555(-)</strain>
    </source>
</reference>
<dbReference type="RefSeq" id="XP_018284232.1">
    <property type="nucleotide sequence ID" value="XM_018437500.1"/>
</dbReference>
<sequence length="300" mass="33936">MTSIHQSKKTHLCFCSVCKNKSGGCNKVSIQTFKLHKRKEDAELNDYYNSKRSVITTSIETIPETIQETISDVIIDDEQYFEAVDDFSDMDYDFNLENSTETDMSAPIITQVLPISEADNVFGNQEDKDSNDIDSDEDDDDNVENNIEDKAYFSESNSELSFIHCFIVKILVLFVSLYVVDEGAIILIAIMNKILELFRDPFHLSVSIPGLKSMAGFNTFTNGIKKYIACSECHGIYKNNGSTPPCCTFRKFGTNNLCNSTLFKSGRQSTIPKRTYVYHSVVKSITSLLSRPEFKRQINS</sequence>
<feature type="compositionally biased region" description="Acidic residues" evidence="1">
    <location>
        <begin position="132"/>
        <end position="142"/>
    </location>
</feature>
<keyword evidence="2" id="KW-1133">Transmembrane helix</keyword>
<evidence type="ECO:0000256" key="1">
    <source>
        <dbReference type="SAM" id="MobiDB-lite"/>
    </source>
</evidence>
<evidence type="ECO:0000256" key="2">
    <source>
        <dbReference type="SAM" id="Phobius"/>
    </source>
</evidence>
<dbReference type="OrthoDB" id="2267841at2759"/>
<feature type="transmembrane region" description="Helical" evidence="2">
    <location>
        <begin position="166"/>
        <end position="190"/>
    </location>
</feature>
<keyword evidence="2" id="KW-0472">Membrane</keyword>
<gene>
    <name evidence="3" type="ORF">PHYBLDRAFT_175486</name>
</gene>
<keyword evidence="2" id="KW-0812">Transmembrane</keyword>
<dbReference type="InParanoid" id="A0A162T4D2"/>
<organism evidence="3 4">
    <name type="scientific">Phycomyces blakesleeanus (strain ATCC 8743b / DSM 1359 / FGSC 10004 / NBRC 33097 / NRRL 1555)</name>
    <dbReference type="NCBI Taxonomy" id="763407"/>
    <lineage>
        <taxon>Eukaryota</taxon>
        <taxon>Fungi</taxon>
        <taxon>Fungi incertae sedis</taxon>
        <taxon>Mucoromycota</taxon>
        <taxon>Mucoromycotina</taxon>
        <taxon>Mucoromycetes</taxon>
        <taxon>Mucorales</taxon>
        <taxon>Phycomycetaceae</taxon>
        <taxon>Phycomyces</taxon>
    </lineage>
</organism>
<dbReference type="Proteomes" id="UP000077315">
    <property type="component" value="Unassembled WGS sequence"/>
</dbReference>
<dbReference type="EMBL" id="KV441005">
    <property type="protein sequence ID" value="OAD66192.1"/>
    <property type="molecule type" value="Genomic_DNA"/>
</dbReference>
<dbReference type="VEuPathDB" id="FungiDB:PHYBLDRAFT_175486"/>
<dbReference type="AlphaFoldDB" id="A0A162T4D2"/>
<evidence type="ECO:0000313" key="3">
    <source>
        <dbReference type="EMBL" id="OAD66192.1"/>
    </source>
</evidence>
<protein>
    <submittedName>
        <fullName evidence="3">Uncharacterized protein</fullName>
    </submittedName>
</protein>
<evidence type="ECO:0000313" key="4">
    <source>
        <dbReference type="Proteomes" id="UP000077315"/>
    </source>
</evidence>
<proteinExistence type="predicted"/>